<evidence type="ECO:0000313" key="2">
    <source>
        <dbReference type="Proteomes" id="UP000288805"/>
    </source>
</evidence>
<organism evidence="1 2">
    <name type="scientific">Vitis vinifera</name>
    <name type="common">Grape</name>
    <dbReference type="NCBI Taxonomy" id="29760"/>
    <lineage>
        <taxon>Eukaryota</taxon>
        <taxon>Viridiplantae</taxon>
        <taxon>Streptophyta</taxon>
        <taxon>Embryophyta</taxon>
        <taxon>Tracheophyta</taxon>
        <taxon>Spermatophyta</taxon>
        <taxon>Magnoliopsida</taxon>
        <taxon>eudicotyledons</taxon>
        <taxon>Gunneridae</taxon>
        <taxon>Pentapetalae</taxon>
        <taxon>rosids</taxon>
        <taxon>Vitales</taxon>
        <taxon>Vitaceae</taxon>
        <taxon>Viteae</taxon>
        <taxon>Vitis</taxon>
    </lineage>
</organism>
<name>A0A438J373_VITVI</name>
<comment type="caution">
    <text evidence="1">The sequence shown here is derived from an EMBL/GenBank/DDBJ whole genome shotgun (WGS) entry which is preliminary data.</text>
</comment>
<dbReference type="AlphaFoldDB" id="A0A438J373"/>
<sequence>MDSPSLPSRVLIAYDATKDLGNDEIQVTIKEVRMRGDILRRGDTLVVFGVLHKVQHPTISHRMRNLSSMKTKEPLTLLASEGILSSGTLPFFQNEEVNLNRSVRFEPSGSTGSPIRSLVQAVHDRFNRPPVGYHTLALAPVSSNRAMVEEVSKKLHMYVNKLLPSAQECEDEGVDIEVKVTAGTPIKQVILQEIVAYKTTWVIFDRWVSFASFS</sequence>
<proteinExistence type="predicted"/>
<evidence type="ECO:0000313" key="1">
    <source>
        <dbReference type="EMBL" id="RVX03407.1"/>
    </source>
</evidence>
<protein>
    <submittedName>
        <fullName evidence="1">Uncharacterized protein</fullName>
    </submittedName>
</protein>
<dbReference type="EMBL" id="QGNW01000066">
    <property type="protein sequence ID" value="RVX03407.1"/>
    <property type="molecule type" value="Genomic_DNA"/>
</dbReference>
<accession>A0A438J373</accession>
<reference evidence="1 2" key="1">
    <citation type="journal article" date="2018" name="PLoS Genet.">
        <title>Population sequencing reveals clonal diversity and ancestral inbreeding in the grapevine cultivar Chardonnay.</title>
        <authorList>
            <person name="Roach M.J."/>
            <person name="Johnson D.L."/>
            <person name="Bohlmann J."/>
            <person name="van Vuuren H.J."/>
            <person name="Jones S.J."/>
            <person name="Pretorius I.S."/>
            <person name="Schmidt S.A."/>
            <person name="Borneman A.R."/>
        </authorList>
    </citation>
    <scope>NUCLEOTIDE SEQUENCE [LARGE SCALE GENOMIC DNA]</scope>
    <source>
        <strain evidence="2">cv. Chardonnay</strain>
        <tissue evidence="1">Leaf</tissue>
    </source>
</reference>
<dbReference type="Proteomes" id="UP000288805">
    <property type="component" value="Unassembled WGS sequence"/>
</dbReference>
<gene>
    <name evidence="1" type="ORF">CK203_019985</name>
</gene>